<accession>A0ABN1QVV6</accession>
<sequence>MDSITSASRVNTCGLRARAAPMMGVRMFEDLRAAASGGWELLVRRDELTAATARPVSEPPLADGEVRLAVERFALSMNTVTYARLGESELPFWEAFPAPPGYGRVPVWAFVRVTGSRAEGVPVGGRYFGFVPMASHHTVAAAATARGFADASAERAFLPPWYQTFQRVPEPDAFDARRALFRQIFPASFHLAGFLAAQAGAGVRSVLVTSASSLTAIAAATLLAERGGPPLIGLTSPDRVGFVRDLGCYGTVLGYGDLPSAPVAAPAVLVDFTGEHRRVKEIYDRFPGRFAHTALVGYTHPDSVQEPPALTAPEPEIFFTPAVEEQAVAEEGEERYFARYHDAEQRFLESTTAWLTIRERQGPQAVAEVFSALLTGPQPPGVSFSLTP</sequence>
<dbReference type="Pfam" id="PF11017">
    <property type="entry name" value="DUF2855"/>
    <property type="match status" value="1"/>
</dbReference>
<name>A0ABN1QVV6_9ACTN</name>
<keyword evidence="2" id="KW-1185">Reference proteome</keyword>
<gene>
    <name evidence="1" type="ORF">GCM10009560_65380</name>
</gene>
<reference evidence="1 2" key="1">
    <citation type="journal article" date="2019" name="Int. J. Syst. Evol. Microbiol.">
        <title>The Global Catalogue of Microorganisms (GCM) 10K type strain sequencing project: providing services to taxonomists for standard genome sequencing and annotation.</title>
        <authorList>
            <consortium name="The Broad Institute Genomics Platform"/>
            <consortium name="The Broad Institute Genome Sequencing Center for Infectious Disease"/>
            <person name="Wu L."/>
            <person name="Ma J."/>
        </authorList>
    </citation>
    <scope>NUCLEOTIDE SEQUENCE [LARGE SCALE GENOMIC DNA]</scope>
    <source>
        <strain evidence="1 2">JCM 11136</strain>
    </source>
</reference>
<comment type="caution">
    <text evidence="1">The sequence shown here is derived from an EMBL/GenBank/DDBJ whole genome shotgun (WGS) entry which is preliminary data.</text>
</comment>
<dbReference type="Proteomes" id="UP001501578">
    <property type="component" value="Unassembled WGS sequence"/>
</dbReference>
<dbReference type="EMBL" id="BAAAHQ010000042">
    <property type="protein sequence ID" value="GAA0948244.1"/>
    <property type="molecule type" value="Genomic_DNA"/>
</dbReference>
<evidence type="ECO:0000313" key="1">
    <source>
        <dbReference type="EMBL" id="GAA0948244.1"/>
    </source>
</evidence>
<protein>
    <submittedName>
        <fullName evidence="1">DUF2855 family protein</fullName>
    </submittedName>
</protein>
<proteinExistence type="predicted"/>
<dbReference type="InterPro" id="IPR021276">
    <property type="entry name" value="DUF2855"/>
</dbReference>
<evidence type="ECO:0000313" key="2">
    <source>
        <dbReference type="Proteomes" id="UP001501578"/>
    </source>
</evidence>
<organism evidence="1 2">
    <name type="scientific">Nonomuraea longicatena</name>
    <dbReference type="NCBI Taxonomy" id="83682"/>
    <lineage>
        <taxon>Bacteria</taxon>
        <taxon>Bacillati</taxon>
        <taxon>Actinomycetota</taxon>
        <taxon>Actinomycetes</taxon>
        <taxon>Streptosporangiales</taxon>
        <taxon>Streptosporangiaceae</taxon>
        <taxon>Nonomuraea</taxon>
    </lineage>
</organism>